<dbReference type="EMBL" id="CP011409">
    <property type="protein sequence ID" value="AKZ62891.1"/>
    <property type="molecule type" value="Genomic_DNA"/>
</dbReference>
<keyword evidence="4" id="KW-1185">Reference proteome</keyword>
<dbReference type="InterPro" id="IPR000719">
    <property type="entry name" value="Prot_kinase_dom"/>
</dbReference>
<feature type="region of interest" description="Disordered" evidence="1">
    <location>
        <begin position="462"/>
        <end position="506"/>
    </location>
</feature>
<dbReference type="PROSITE" id="PS50011">
    <property type="entry name" value="PROTEIN_KINASE_DOM"/>
    <property type="match status" value="1"/>
</dbReference>
<evidence type="ECO:0000256" key="1">
    <source>
        <dbReference type="SAM" id="MobiDB-lite"/>
    </source>
</evidence>
<feature type="compositionally biased region" description="Polar residues" evidence="1">
    <location>
        <begin position="12"/>
        <end position="33"/>
    </location>
</feature>
<protein>
    <recommendedName>
        <fullName evidence="2">Protein kinase domain-containing protein</fullName>
    </recommendedName>
</protein>
<gene>
    <name evidence="3" type="ORF">F506_09560</name>
</gene>
<accession>A0ABN4HVQ0</accession>
<organism evidence="3 4">
    <name type="scientific">Herbaspirillum hiltneri N3</name>
    <dbReference type="NCBI Taxonomy" id="1262470"/>
    <lineage>
        <taxon>Bacteria</taxon>
        <taxon>Pseudomonadati</taxon>
        <taxon>Pseudomonadota</taxon>
        <taxon>Betaproteobacteria</taxon>
        <taxon>Burkholderiales</taxon>
        <taxon>Oxalobacteraceae</taxon>
        <taxon>Herbaspirillum</taxon>
    </lineage>
</organism>
<dbReference type="Gene3D" id="1.10.510.10">
    <property type="entry name" value="Transferase(Phosphotransferase) domain 1"/>
    <property type="match status" value="1"/>
</dbReference>
<dbReference type="Proteomes" id="UP000063429">
    <property type="component" value="Chromosome"/>
</dbReference>
<dbReference type="Pfam" id="PF00069">
    <property type="entry name" value="Pkinase"/>
    <property type="match status" value="1"/>
</dbReference>
<dbReference type="SMART" id="SM00220">
    <property type="entry name" value="S_TKc"/>
    <property type="match status" value="1"/>
</dbReference>
<reference evidence="4" key="1">
    <citation type="journal article" date="2015" name="Genome Announc.">
        <title>Complete Genome Sequence of Herbaspirillum hiltneri N3 (DSM 17495), Isolated from Surface-Sterilized Wheat Roots.</title>
        <authorList>
            <person name="Guizelini D."/>
            <person name="Saizaki P.M."/>
            <person name="Coimbra N.A."/>
            <person name="Weiss V.A."/>
            <person name="Faoro H."/>
            <person name="Sfeir M.Z."/>
            <person name="Baura V.A."/>
            <person name="Monteiro R.A."/>
            <person name="Chubatsu L.S."/>
            <person name="Souza E.M."/>
            <person name="Cruz L.M."/>
            <person name="Pedrosa F.O."/>
            <person name="Raittz R.T."/>
            <person name="Marchaukoski J.N."/>
            <person name="Steffens M.B."/>
        </authorList>
    </citation>
    <scope>NUCLEOTIDE SEQUENCE [LARGE SCALE GENOMIC DNA]</scope>
    <source>
        <strain evidence="4">N3</strain>
    </source>
</reference>
<evidence type="ECO:0000313" key="3">
    <source>
        <dbReference type="EMBL" id="AKZ62891.1"/>
    </source>
</evidence>
<proteinExistence type="predicted"/>
<dbReference type="InterPro" id="IPR011009">
    <property type="entry name" value="Kinase-like_dom_sf"/>
</dbReference>
<sequence>MKSTPIAGNDPYSLSNTEQPHPNRNAAPSSTQPPLRASHSPASITRQGQGIAHQLQSEHAASRPVSPTMSLAELNQALDLGKQQAIAHLDACMPQAFAGMPMRMTTADLQRYHAQHLAQAEQAFDLTRLSAQAERLDASAPDDENHATLNLQSAYDEISEHLTALYKEAGWYMDLKKGAVKWEAQSPMVWIRHCDFENLNALPGPSHEGEHGTVSPYESQGQRFAVKTAKSRNSSSDVLTIEFEGYKRVLDKAGLHRNMMVPIGLGKVDRKRRLLLGHVDGPNGQVRFAELRQCRQRGLLSERQFQSVFKYFMRRGLSVVGHLAEAGIVGGDFKPDNIVFDAEHEPIFGDLGMWSESGAPAEGKTPIYGAPEADPDDERGVTASADLFSLCATTVAAMHGEQGLYVVEEGHTKLVWPNLVYNHSPSQTPSVRHPASEDTPRGQFFSVAMKLDPDQRISLAAARQHPYLNTTDTGAPEMSDDDVKAMMSDALEQLHQQLQQEQQQAA</sequence>
<feature type="compositionally biased region" description="Low complexity" evidence="1">
    <location>
        <begin position="490"/>
        <end position="506"/>
    </location>
</feature>
<name>A0ABN4HVQ0_9BURK</name>
<dbReference type="RefSeq" id="WP_053196933.1">
    <property type="nucleotide sequence ID" value="NZ_CP011409.1"/>
</dbReference>
<feature type="compositionally biased region" description="Polar residues" evidence="1">
    <location>
        <begin position="40"/>
        <end position="67"/>
    </location>
</feature>
<dbReference type="SUPFAM" id="SSF56112">
    <property type="entry name" value="Protein kinase-like (PK-like)"/>
    <property type="match status" value="1"/>
</dbReference>
<feature type="domain" description="Protein kinase" evidence="2">
    <location>
        <begin position="200"/>
        <end position="468"/>
    </location>
</feature>
<evidence type="ECO:0000259" key="2">
    <source>
        <dbReference type="PROSITE" id="PS50011"/>
    </source>
</evidence>
<feature type="region of interest" description="Disordered" evidence="1">
    <location>
        <begin position="1"/>
        <end position="67"/>
    </location>
</feature>
<evidence type="ECO:0000313" key="4">
    <source>
        <dbReference type="Proteomes" id="UP000063429"/>
    </source>
</evidence>